<feature type="transmembrane region" description="Helical" evidence="11">
    <location>
        <begin position="263"/>
        <end position="280"/>
    </location>
</feature>
<dbReference type="PANTHER" id="PTHR30561">
    <property type="entry name" value="SMR FAMILY PROTON-DEPENDENT DRUG EFFLUX TRANSPORTER SUGE"/>
    <property type="match status" value="1"/>
</dbReference>
<feature type="transmembrane region" description="Helical" evidence="11">
    <location>
        <begin position="234"/>
        <end position="256"/>
    </location>
</feature>
<dbReference type="GO" id="GO:0009245">
    <property type="term" value="P:lipid A biosynthetic process"/>
    <property type="evidence" value="ECO:0007669"/>
    <property type="project" value="UniProtKB-KW"/>
</dbReference>
<feature type="transmembrane region" description="Helical" evidence="11">
    <location>
        <begin position="114"/>
        <end position="132"/>
    </location>
</feature>
<evidence type="ECO:0000256" key="10">
    <source>
        <dbReference type="ARBA" id="ARBA00023136"/>
    </source>
</evidence>
<evidence type="ECO:0000256" key="7">
    <source>
        <dbReference type="ARBA" id="ARBA00022985"/>
    </source>
</evidence>
<name>A0A432VAT0_9HYPH</name>
<dbReference type="Gene3D" id="1.10.3730.20">
    <property type="match status" value="2"/>
</dbReference>
<feature type="domain" description="EamA" evidence="12">
    <location>
        <begin position="144"/>
        <end position="277"/>
    </location>
</feature>
<feature type="domain" description="EamA" evidence="12">
    <location>
        <begin position="6"/>
        <end position="131"/>
    </location>
</feature>
<feature type="transmembrane region" description="Helical" evidence="11">
    <location>
        <begin position="30"/>
        <end position="53"/>
    </location>
</feature>
<evidence type="ECO:0000313" key="13">
    <source>
        <dbReference type="EMBL" id="RUM99299.1"/>
    </source>
</evidence>
<reference evidence="13 14" key="1">
    <citation type="submission" date="2018-11" db="EMBL/GenBank/DDBJ databases">
        <title>Pseudaminobacter arsenicus sp. nov., an arsenic-resistant bacterium isolated from arsenic-rich aquifers.</title>
        <authorList>
            <person name="Mu Y."/>
        </authorList>
    </citation>
    <scope>NUCLEOTIDE SEQUENCE [LARGE SCALE GENOMIC DNA]</scope>
    <source>
        <strain evidence="13 14">CB3</strain>
    </source>
</reference>
<dbReference type="GO" id="GO:0022857">
    <property type="term" value="F:transmembrane transporter activity"/>
    <property type="evidence" value="ECO:0007669"/>
    <property type="project" value="InterPro"/>
</dbReference>
<feature type="transmembrane region" description="Helical" evidence="11">
    <location>
        <begin position="173"/>
        <end position="195"/>
    </location>
</feature>
<evidence type="ECO:0000256" key="9">
    <source>
        <dbReference type="ARBA" id="ARBA00023098"/>
    </source>
</evidence>
<feature type="transmembrane region" description="Helical" evidence="11">
    <location>
        <begin position="6"/>
        <end position="23"/>
    </location>
</feature>
<evidence type="ECO:0000313" key="14">
    <source>
        <dbReference type="Proteomes" id="UP000281647"/>
    </source>
</evidence>
<dbReference type="InterPro" id="IPR000390">
    <property type="entry name" value="Small_drug/metabolite_transptr"/>
</dbReference>
<comment type="caution">
    <text evidence="13">The sequence shown here is derived from an EMBL/GenBank/DDBJ whole genome shotgun (WGS) entry which is preliminary data.</text>
</comment>
<dbReference type="GO" id="GO:0005886">
    <property type="term" value="C:plasma membrane"/>
    <property type="evidence" value="ECO:0007669"/>
    <property type="project" value="UniProtKB-SubCell"/>
</dbReference>
<dbReference type="SUPFAM" id="SSF103481">
    <property type="entry name" value="Multidrug resistance efflux transporter EmrE"/>
    <property type="match status" value="2"/>
</dbReference>
<keyword evidence="9" id="KW-0443">Lipid metabolism</keyword>
<dbReference type="PANTHER" id="PTHR30561:SF9">
    <property type="entry name" value="4-AMINO-4-DEOXY-L-ARABINOSE-PHOSPHOUNDECAPRENOL FLIPPASE SUBUNIT ARNF-RELATED"/>
    <property type="match status" value="1"/>
</dbReference>
<evidence type="ECO:0000259" key="12">
    <source>
        <dbReference type="Pfam" id="PF00892"/>
    </source>
</evidence>
<dbReference type="AlphaFoldDB" id="A0A432VAT0"/>
<keyword evidence="8 11" id="KW-1133">Transmembrane helix</keyword>
<evidence type="ECO:0000256" key="1">
    <source>
        <dbReference type="ARBA" id="ARBA00004651"/>
    </source>
</evidence>
<dbReference type="RefSeq" id="WP_128624291.1">
    <property type="nucleotide sequence ID" value="NZ_ML133508.1"/>
</dbReference>
<dbReference type="EMBL" id="RKST01000002">
    <property type="protein sequence ID" value="RUM99299.1"/>
    <property type="molecule type" value="Genomic_DNA"/>
</dbReference>
<dbReference type="OrthoDB" id="9783707at2"/>
<evidence type="ECO:0000256" key="6">
    <source>
        <dbReference type="ARBA" id="ARBA00022692"/>
    </source>
</evidence>
<evidence type="ECO:0000256" key="2">
    <source>
        <dbReference type="ARBA" id="ARBA00022475"/>
    </source>
</evidence>
<organism evidence="13 14">
    <name type="scientific">Borborobacter arsenicus</name>
    <dbReference type="NCBI Taxonomy" id="1851146"/>
    <lineage>
        <taxon>Bacteria</taxon>
        <taxon>Pseudomonadati</taxon>
        <taxon>Pseudomonadota</taxon>
        <taxon>Alphaproteobacteria</taxon>
        <taxon>Hyphomicrobiales</taxon>
        <taxon>Phyllobacteriaceae</taxon>
        <taxon>Borborobacter</taxon>
    </lineage>
</organism>
<gene>
    <name evidence="13" type="ORF">EET67_03840</name>
</gene>
<keyword evidence="2" id="KW-1003">Cell membrane</keyword>
<sequence>MEPIVFIAVLLAAAFHAGWNAIVKIDLDRFLSVTLISVSACIIAAPMLPFVAIPHAATWPWLLVSIGLHTGYKLFLIQAYRAGDLGQVYPIARGAAPLIVSFVMSFFFGEMLTPAAMVGIAMLVTGVCLMSLRGGRDRARLEKKAISFALITSVFIAGYTVTDGLGARLNGDAHGYAVWLFVLDGLTMLGIMLALRGWRGLAALQPYWRSGLAGGTMSLGAYWIVIWAATLAPIALVSALRESSVLFAAAISVLILREPLTRWRLLSALVIVTGILATRMS</sequence>
<keyword evidence="3" id="KW-0444">Lipid biosynthesis</keyword>
<keyword evidence="4" id="KW-0997">Cell inner membrane</keyword>
<dbReference type="Pfam" id="PF00892">
    <property type="entry name" value="EamA"/>
    <property type="match status" value="2"/>
</dbReference>
<dbReference type="Proteomes" id="UP000281647">
    <property type="component" value="Unassembled WGS sequence"/>
</dbReference>
<keyword evidence="10 11" id="KW-0472">Membrane</keyword>
<keyword evidence="14" id="KW-1185">Reference proteome</keyword>
<feature type="transmembrane region" description="Helical" evidence="11">
    <location>
        <begin position="59"/>
        <end position="76"/>
    </location>
</feature>
<dbReference type="InterPro" id="IPR037185">
    <property type="entry name" value="EmrE-like"/>
</dbReference>
<dbReference type="GO" id="GO:0009103">
    <property type="term" value="P:lipopolysaccharide biosynthetic process"/>
    <property type="evidence" value="ECO:0007669"/>
    <property type="project" value="UniProtKB-KW"/>
</dbReference>
<keyword evidence="6 11" id="KW-0812">Transmembrane</keyword>
<feature type="transmembrane region" description="Helical" evidence="11">
    <location>
        <begin position="144"/>
        <end position="161"/>
    </location>
</feature>
<feature type="transmembrane region" description="Helical" evidence="11">
    <location>
        <begin position="88"/>
        <end position="108"/>
    </location>
</feature>
<protein>
    <submittedName>
        <fullName evidence="13">EamA family transporter</fullName>
    </submittedName>
</protein>
<evidence type="ECO:0000256" key="4">
    <source>
        <dbReference type="ARBA" id="ARBA00022519"/>
    </source>
</evidence>
<evidence type="ECO:0000256" key="5">
    <source>
        <dbReference type="ARBA" id="ARBA00022556"/>
    </source>
</evidence>
<keyword evidence="5" id="KW-0441">Lipid A biosynthesis</keyword>
<dbReference type="InterPro" id="IPR000620">
    <property type="entry name" value="EamA_dom"/>
</dbReference>
<accession>A0A432VAT0</accession>
<proteinExistence type="predicted"/>
<feature type="transmembrane region" description="Helical" evidence="11">
    <location>
        <begin position="207"/>
        <end position="228"/>
    </location>
</feature>
<keyword evidence="7" id="KW-0448">Lipopolysaccharide biosynthesis</keyword>
<evidence type="ECO:0000256" key="8">
    <source>
        <dbReference type="ARBA" id="ARBA00022989"/>
    </source>
</evidence>
<evidence type="ECO:0000256" key="3">
    <source>
        <dbReference type="ARBA" id="ARBA00022516"/>
    </source>
</evidence>
<comment type="subcellular location">
    <subcellularLocation>
        <location evidence="1">Cell membrane</location>
        <topology evidence="1">Multi-pass membrane protein</topology>
    </subcellularLocation>
</comment>
<evidence type="ECO:0000256" key="11">
    <source>
        <dbReference type="SAM" id="Phobius"/>
    </source>
</evidence>